<dbReference type="AlphaFoldDB" id="A0A9E8LSV9"/>
<organism evidence="3 4">
    <name type="scientific">Fervidibacillus albus</name>
    <dbReference type="NCBI Taxonomy" id="2980026"/>
    <lineage>
        <taxon>Bacteria</taxon>
        <taxon>Bacillati</taxon>
        <taxon>Bacillota</taxon>
        <taxon>Bacilli</taxon>
        <taxon>Bacillales</taxon>
        <taxon>Bacillaceae</taxon>
        <taxon>Fervidibacillus</taxon>
    </lineage>
</organism>
<dbReference type="InterPro" id="IPR027417">
    <property type="entry name" value="P-loop_NTPase"/>
</dbReference>
<dbReference type="GO" id="GO:0016887">
    <property type="term" value="F:ATP hydrolysis activity"/>
    <property type="evidence" value="ECO:0007669"/>
    <property type="project" value="InterPro"/>
</dbReference>
<reference evidence="3" key="1">
    <citation type="submission" date="2022-09" db="EMBL/GenBank/DDBJ databases">
        <title>Complete Genomes of Fervidibacillus albus and Fervidibacillus halotolerans isolated from tidal flat sediments.</title>
        <authorList>
            <person name="Kwon K.K."/>
            <person name="Yang S.-H."/>
            <person name="Park M.J."/>
            <person name="Oh H.-M."/>
        </authorList>
    </citation>
    <scope>NUCLEOTIDE SEQUENCE</scope>
    <source>
        <strain evidence="3">MEBiC13591</strain>
    </source>
</reference>
<protein>
    <submittedName>
        <fullName evidence="3">DUF4435 domain-containing protein</fullName>
    </submittedName>
</protein>
<dbReference type="GO" id="GO:0005524">
    <property type="term" value="F:ATP binding"/>
    <property type="evidence" value="ECO:0007669"/>
    <property type="project" value="InterPro"/>
</dbReference>
<dbReference type="InterPro" id="IPR029492">
    <property type="entry name" value="DUF4435"/>
</dbReference>
<dbReference type="Pfam" id="PF14491">
    <property type="entry name" value="DUF4435"/>
    <property type="match status" value="1"/>
</dbReference>
<dbReference type="SUPFAM" id="SSF52540">
    <property type="entry name" value="P-loop containing nucleoside triphosphate hydrolases"/>
    <property type="match status" value="1"/>
</dbReference>
<evidence type="ECO:0000259" key="1">
    <source>
        <dbReference type="Pfam" id="PF13304"/>
    </source>
</evidence>
<dbReference type="Gene3D" id="3.40.50.300">
    <property type="entry name" value="P-loop containing nucleotide triphosphate hydrolases"/>
    <property type="match status" value="1"/>
</dbReference>
<name>A0A9E8LSV9_9BACI</name>
<evidence type="ECO:0000313" key="3">
    <source>
        <dbReference type="EMBL" id="WAA08989.1"/>
    </source>
</evidence>
<keyword evidence="4" id="KW-1185">Reference proteome</keyword>
<dbReference type="RefSeq" id="WP_275416773.1">
    <property type="nucleotide sequence ID" value="NZ_CP106878.1"/>
</dbReference>
<accession>A0A9E8LSV9</accession>
<dbReference type="Pfam" id="PF13304">
    <property type="entry name" value="AAA_21"/>
    <property type="match status" value="1"/>
</dbReference>
<feature type="domain" description="ATPase AAA-type core" evidence="1">
    <location>
        <begin position="183"/>
        <end position="247"/>
    </location>
</feature>
<proteinExistence type="predicted"/>
<dbReference type="InterPro" id="IPR003959">
    <property type="entry name" value="ATPase_AAA_core"/>
</dbReference>
<feature type="domain" description="DUF4435" evidence="2">
    <location>
        <begin position="293"/>
        <end position="494"/>
    </location>
</feature>
<dbReference type="Proteomes" id="UP001164718">
    <property type="component" value="Chromosome"/>
</dbReference>
<gene>
    <name evidence="3" type="ORF">OE104_10310</name>
</gene>
<evidence type="ECO:0000313" key="4">
    <source>
        <dbReference type="Proteomes" id="UP001164718"/>
    </source>
</evidence>
<dbReference type="KEGG" id="faf:OE104_10310"/>
<evidence type="ECO:0000259" key="2">
    <source>
        <dbReference type="Pfam" id="PF14491"/>
    </source>
</evidence>
<sequence>MKIKIPSINGEEKYIEDKQSIVLIGANGSGKTRMSIWIDENNPEIQIHRISAQKSLNMPAMVSPTELEIAEEKFLYGVTNDNKRWLKKEGKKNNRWGRNPETHLLNDFNILMEYLMTENYEKSIEYRESHKNGNVEFDNETRLEKIKCIWENVITHRKLKISAGKIEVCDIESTEESEYYNGSEMSDGERAIFYFIGEVLSVPSDSLIIIDEPENHLHKSILVRLWNAIEASRQDCIFLYITHSLEFASSRMNTQILWVKGFKSNLQWDYEVIENINASDNLMLEILGNRQKVLLVEGTSNKSIDRKLYAMLFPEYNIIPVESCNSVIQYTKAYQKLNSIHYVEVKGIIDRDRRGDEEISSYNENNIFTPDVAEIENLFLLPEVIQIVCTKQSKAKEYESILESVQNKTFEFLGREIESQALLFSTQKCQNNIYRILNDKVNSIKEYKNNISRIKDEVNIDEIYNKCKQELNNILDNRDYLRALKVINNKGLLPYTQLSNFFGWKKDYYIDYVLLLLSTSDEMSVNLKLAFKKYIKLKV</sequence>
<dbReference type="EMBL" id="CP106878">
    <property type="protein sequence ID" value="WAA08989.1"/>
    <property type="molecule type" value="Genomic_DNA"/>
</dbReference>